<name>A0A6J7CZZ4_9ZZZZ</name>
<dbReference type="EMBL" id="CAEZWM010000266">
    <property type="protein sequence ID" value="CAB4673188.1"/>
    <property type="molecule type" value="Genomic_DNA"/>
</dbReference>
<reference evidence="3" key="1">
    <citation type="submission" date="2020-05" db="EMBL/GenBank/DDBJ databases">
        <authorList>
            <person name="Chiriac C."/>
            <person name="Salcher M."/>
            <person name="Ghai R."/>
            <person name="Kavagutti S V."/>
        </authorList>
    </citation>
    <scope>NUCLEOTIDE SEQUENCE</scope>
</reference>
<gene>
    <name evidence="1" type="ORF">UFOPK2242_01573</name>
    <name evidence="2" type="ORF">UFOPK2996_00927</name>
    <name evidence="3" type="ORF">UFOPK3317_00543</name>
</gene>
<evidence type="ECO:0000313" key="2">
    <source>
        <dbReference type="EMBL" id="CAB4798357.1"/>
    </source>
</evidence>
<evidence type="ECO:0000313" key="3">
    <source>
        <dbReference type="EMBL" id="CAB4863616.1"/>
    </source>
</evidence>
<protein>
    <submittedName>
        <fullName evidence="3">Unannotated protein</fullName>
    </submittedName>
</protein>
<organism evidence="3">
    <name type="scientific">freshwater metagenome</name>
    <dbReference type="NCBI Taxonomy" id="449393"/>
    <lineage>
        <taxon>unclassified sequences</taxon>
        <taxon>metagenomes</taxon>
        <taxon>ecological metagenomes</taxon>
    </lineage>
</organism>
<dbReference type="EMBL" id="CAFAAH010000117">
    <property type="protein sequence ID" value="CAB4798357.1"/>
    <property type="molecule type" value="Genomic_DNA"/>
</dbReference>
<proteinExistence type="predicted"/>
<evidence type="ECO:0000313" key="1">
    <source>
        <dbReference type="EMBL" id="CAB4673188.1"/>
    </source>
</evidence>
<sequence length="77" mass="8636">MTLFVNLTLCPFDAKDLNREYSGGSFLVSCSHCGAEWEVHNNLVLRVTDPNWELAEEVAVIVAERIGEQLENNTVRA</sequence>
<dbReference type="EMBL" id="CAFBLK010000072">
    <property type="protein sequence ID" value="CAB4863616.1"/>
    <property type="molecule type" value="Genomic_DNA"/>
</dbReference>
<accession>A0A6J7CZZ4</accession>
<dbReference type="AlphaFoldDB" id="A0A6J7CZZ4"/>